<dbReference type="SUPFAM" id="SSF53098">
    <property type="entry name" value="Ribonuclease H-like"/>
    <property type="match status" value="1"/>
</dbReference>
<dbReference type="AlphaFoldDB" id="A0A6A3II25"/>
<dbReference type="InterPro" id="IPR002156">
    <property type="entry name" value="RNaseH_domain"/>
</dbReference>
<evidence type="ECO:0000313" key="4">
    <source>
        <dbReference type="Proteomes" id="UP000429607"/>
    </source>
</evidence>
<dbReference type="Gene3D" id="3.30.420.10">
    <property type="entry name" value="Ribonuclease H-like superfamily/Ribonuclease H"/>
    <property type="match status" value="1"/>
</dbReference>
<dbReference type="PANTHER" id="PTHR47723">
    <property type="entry name" value="OS05G0353850 PROTEIN"/>
    <property type="match status" value="1"/>
</dbReference>
<feature type="domain" description="RNase H type-1" evidence="2">
    <location>
        <begin position="14"/>
        <end position="152"/>
    </location>
</feature>
<comment type="caution">
    <text evidence="3">The sequence shown here is derived from an EMBL/GenBank/DDBJ whole genome shotgun (WGS) entry which is preliminary data.</text>
</comment>
<dbReference type="PROSITE" id="PS50879">
    <property type="entry name" value="RNASE_H_1"/>
    <property type="match status" value="1"/>
</dbReference>
<feature type="region of interest" description="Disordered" evidence="1">
    <location>
        <begin position="179"/>
        <end position="203"/>
    </location>
</feature>
<organism evidence="3 4">
    <name type="scientific">Phytophthora rubi</name>
    <dbReference type="NCBI Taxonomy" id="129364"/>
    <lineage>
        <taxon>Eukaryota</taxon>
        <taxon>Sar</taxon>
        <taxon>Stramenopiles</taxon>
        <taxon>Oomycota</taxon>
        <taxon>Peronosporomycetes</taxon>
        <taxon>Peronosporales</taxon>
        <taxon>Peronosporaceae</taxon>
        <taxon>Phytophthora</taxon>
    </lineage>
</organism>
<proteinExistence type="predicted"/>
<name>A0A6A3II25_9STRA</name>
<protein>
    <recommendedName>
        <fullName evidence="2">RNase H type-1 domain-containing protein</fullName>
    </recommendedName>
</protein>
<feature type="compositionally biased region" description="Basic and acidic residues" evidence="1">
    <location>
        <begin position="179"/>
        <end position="191"/>
    </location>
</feature>
<dbReference type="GO" id="GO:0004523">
    <property type="term" value="F:RNA-DNA hybrid ribonuclease activity"/>
    <property type="evidence" value="ECO:0007669"/>
    <property type="project" value="InterPro"/>
</dbReference>
<sequence>MGPKQGGARNDWAGDAYKVGFFDGGSRGNPGPGGSGSVIIEMDGETGDTWPIWAAATALGRRDTTNNLAEFIGLHRLLAHAVAQDSKGLHVVGDSAMILRMMRTKKRPKAKKLQALFNTTSRLADICRVESWSHHYREHNKMADWLANVAMDNKKSVMITFRVDGSRQEMEKGLETRMEGDMRHWEEKNTKDATATEGQQREA</sequence>
<dbReference type="InterPro" id="IPR036397">
    <property type="entry name" value="RNaseH_sf"/>
</dbReference>
<dbReference type="Pfam" id="PF13456">
    <property type="entry name" value="RVT_3"/>
    <property type="match status" value="1"/>
</dbReference>
<dbReference type="GO" id="GO:0003676">
    <property type="term" value="F:nucleic acid binding"/>
    <property type="evidence" value="ECO:0007669"/>
    <property type="project" value="InterPro"/>
</dbReference>
<gene>
    <name evidence="3" type="ORF">PR001_g23942</name>
</gene>
<dbReference type="InterPro" id="IPR053151">
    <property type="entry name" value="RNase_H-like"/>
</dbReference>
<dbReference type="EMBL" id="QXFV01002935">
    <property type="protein sequence ID" value="KAE8981637.1"/>
    <property type="molecule type" value="Genomic_DNA"/>
</dbReference>
<dbReference type="InterPro" id="IPR012337">
    <property type="entry name" value="RNaseH-like_sf"/>
</dbReference>
<dbReference type="PANTHER" id="PTHR47723:SF19">
    <property type="entry name" value="POLYNUCLEOTIDYL TRANSFERASE, RIBONUCLEASE H-LIKE SUPERFAMILY PROTEIN"/>
    <property type="match status" value="1"/>
</dbReference>
<evidence type="ECO:0000259" key="2">
    <source>
        <dbReference type="PROSITE" id="PS50879"/>
    </source>
</evidence>
<evidence type="ECO:0000313" key="3">
    <source>
        <dbReference type="EMBL" id="KAE8981637.1"/>
    </source>
</evidence>
<accession>A0A6A3II25</accession>
<evidence type="ECO:0000256" key="1">
    <source>
        <dbReference type="SAM" id="MobiDB-lite"/>
    </source>
</evidence>
<dbReference type="Proteomes" id="UP000429607">
    <property type="component" value="Unassembled WGS sequence"/>
</dbReference>
<reference evidence="3 4" key="1">
    <citation type="submission" date="2018-09" db="EMBL/GenBank/DDBJ databases">
        <title>Genomic investigation of the strawberry pathogen Phytophthora fragariae indicates pathogenicity is determined by transcriptional variation in three key races.</title>
        <authorList>
            <person name="Adams T.M."/>
            <person name="Armitage A.D."/>
            <person name="Sobczyk M.K."/>
            <person name="Bates H.J."/>
            <person name="Dunwell J.M."/>
            <person name="Nellist C.F."/>
            <person name="Harrison R.J."/>
        </authorList>
    </citation>
    <scope>NUCLEOTIDE SEQUENCE [LARGE SCALE GENOMIC DNA]</scope>
    <source>
        <strain evidence="3 4">SCRP249</strain>
    </source>
</reference>
<feature type="compositionally biased region" description="Polar residues" evidence="1">
    <location>
        <begin position="192"/>
        <end position="203"/>
    </location>
</feature>